<feature type="transmembrane region" description="Helical" evidence="8">
    <location>
        <begin position="175"/>
        <end position="194"/>
    </location>
</feature>
<protein>
    <submittedName>
        <fullName evidence="10">DHA2 family multidrug resistance protein-like MFS transporter</fullName>
    </submittedName>
</protein>
<organism evidence="10 11">
    <name type="scientific">Kutzneria kofuensis</name>
    <dbReference type="NCBI Taxonomy" id="103725"/>
    <lineage>
        <taxon>Bacteria</taxon>
        <taxon>Bacillati</taxon>
        <taxon>Actinomycetota</taxon>
        <taxon>Actinomycetes</taxon>
        <taxon>Pseudonocardiales</taxon>
        <taxon>Pseudonocardiaceae</taxon>
        <taxon>Kutzneria</taxon>
    </lineage>
</organism>
<dbReference type="SUPFAM" id="SSF103473">
    <property type="entry name" value="MFS general substrate transporter"/>
    <property type="match status" value="1"/>
</dbReference>
<dbReference type="Proteomes" id="UP000585638">
    <property type="component" value="Unassembled WGS sequence"/>
</dbReference>
<dbReference type="Pfam" id="PF07690">
    <property type="entry name" value="MFS_1"/>
    <property type="match status" value="1"/>
</dbReference>
<feature type="transmembrane region" description="Helical" evidence="8">
    <location>
        <begin position="21"/>
        <end position="48"/>
    </location>
</feature>
<feature type="transmembrane region" description="Helical" evidence="8">
    <location>
        <begin position="54"/>
        <end position="72"/>
    </location>
</feature>
<dbReference type="PANTHER" id="PTHR42718">
    <property type="entry name" value="MAJOR FACILITATOR SUPERFAMILY MULTIDRUG TRANSPORTER MFSC"/>
    <property type="match status" value="1"/>
</dbReference>
<evidence type="ECO:0000256" key="6">
    <source>
        <dbReference type="ARBA" id="ARBA00023136"/>
    </source>
</evidence>
<evidence type="ECO:0000256" key="2">
    <source>
        <dbReference type="ARBA" id="ARBA00022448"/>
    </source>
</evidence>
<evidence type="ECO:0000313" key="10">
    <source>
        <dbReference type="EMBL" id="MBB5892008.1"/>
    </source>
</evidence>
<dbReference type="CDD" id="cd17321">
    <property type="entry name" value="MFS_MMR_MDR_like"/>
    <property type="match status" value="1"/>
</dbReference>
<feature type="transmembrane region" description="Helical" evidence="8">
    <location>
        <begin position="337"/>
        <end position="357"/>
    </location>
</feature>
<dbReference type="InterPro" id="IPR020846">
    <property type="entry name" value="MFS_dom"/>
</dbReference>
<dbReference type="GO" id="GO:0005886">
    <property type="term" value="C:plasma membrane"/>
    <property type="evidence" value="ECO:0007669"/>
    <property type="project" value="UniProtKB-SubCell"/>
</dbReference>
<evidence type="ECO:0000313" key="11">
    <source>
        <dbReference type="Proteomes" id="UP000585638"/>
    </source>
</evidence>
<accession>A0A7W9KGX3</accession>
<feature type="transmembrane region" description="Helical" evidence="8">
    <location>
        <begin position="142"/>
        <end position="169"/>
    </location>
</feature>
<evidence type="ECO:0000256" key="5">
    <source>
        <dbReference type="ARBA" id="ARBA00022989"/>
    </source>
</evidence>
<feature type="transmembrane region" description="Helical" evidence="8">
    <location>
        <begin position="410"/>
        <end position="430"/>
    </location>
</feature>
<name>A0A7W9KGX3_9PSEU</name>
<dbReference type="InterPro" id="IPR011701">
    <property type="entry name" value="MFS"/>
</dbReference>
<comment type="subcellular location">
    <subcellularLocation>
        <location evidence="1">Cell membrane</location>
        <topology evidence="1">Multi-pass membrane protein</topology>
    </subcellularLocation>
</comment>
<dbReference type="RefSeq" id="WP_184862468.1">
    <property type="nucleotide sequence ID" value="NZ_BAAAWY010000007.1"/>
</dbReference>
<dbReference type="Gene3D" id="1.20.1720.10">
    <property type="entry name" value="Multidrug resistance protein D"/>
    <property type="match status" value="1"/>
</dbReference>
<keyword evidence="3" id="KW-1003">Cell membrane</keyword>
<feature type="compositionally biased region" description="Basic and acidic residues" evidence="7">
    <location>
        <begin position="515"/>
        <end position="528"/>
    </location>
</feature>
<evidence type="ECO:0000259" key="9">
    <source>
        <dbReference type="PROSITE" id="PS50850"/>
    </source>
</evidence>
<feature type="region of interest" description="Disordered" evidence="7">
    <location>
        <begin position="508"/>
        <end position="534"/>
    </location>
</feature>
<dbReference type="GO" id="GO:0022857">
    <property type="term" value="F:transmembrane transporter activity"/>
    <property type="evidence" value="ECO:0007669"/>
    <property type="project" value="InterPro"/>
</dbReference>
<keyword evidence="6 8" id="KW-0472">Membrane</keyword>
<dbReference type="InterPro" id="IPR036259">
    <property type="entry name" value="MFS_trans_sf"/>
</dbReference>
<evidence type="ECO:0000256" key="1">
    <source>
        <dbReference type="ARBA" id="ARBA00004651"/>
    </source>
</evidence>
<feature type="transmembrane region" description="Helical" evidence="8">
    <location>
        <begin position="363"/>
        <end position="389"/>
    </location>
</feature>
<gene>
    <name evidence="10" type="ORF">BJ998_003204</name>
</gene>
<feature type="transmembrane region" description="Helical" evidence="8">
    <location>
        <begin position="309"/>
        <end position="330"/>
    </location>
</feature>
<dbReference type="PANTHER" id="PTHR42718:SF47">
    <property type="entry name" value="METHYL VIOLOGEN RESISTANCE PROTEIN SMVA"/>
    <property type="match status" value="1"/>
</dbReference>
<feature type="transmembrane region" description="Helical" evidence="8">
    <location>
        <begin position="231"/>
        <end position="252"/>
    </location>
</feature>
<evidence type="ECO:0000256" key="3">
    <source>
        <dbReference type="ARBA" id="ARBA00022475"/>
    </source>
</evidence>
<sequence>MTHATQPPRLAGRREWTGLAVLVLPLLLVSMDMTVLYFAIPAISAALAPSGTEQLWIIDMYGFVLAGLLITMGNIGDRIGRRTLLLIGSTVFGLASVAAAFATDPTTLITARAIQGIGGATLMPSTLALVRSMFHDDKQRRSAIAVWSTGLSVGAALGPIVSGVLLQFFPWGSVFLINAPVMVLLLILVPALVPEYRLPRGQAGRFDLASGLLSLAGVLAIIWGLKETAVNGFSALPAAALAAGLALGYVFVRRQKTLSHPMIDPQLFRNRDFGASMTVSVACSFCLIGFGVFTTQYLMEVLRMSTLEAALWTMASPVVVTLVVPFVTIIARTVRPAYIIAAGFLVAAVGFVVMTQLEVARSMVTVMGGAIGIGLGIAIVLTCITDLVVAAAPAERAGAASALLETGQELGGALGIAILGSIGAAVYAVTFDAHTPHDVPAAAVQASRQTLATASTVAHGLPRAQADSLLAVAREAFTSSLHYSAIAGGVVAVGAAVFTIALLRRIKPTPPTPKDNNKTEEKEDKTEVFEAVTA</sequence>
<feature type="transmembrane region" description="Helical" evidence="8">
    <location>
        <begin position="481"/>
        <end position="503"/>
    </location>
</feature>
<keyword evidence="11" id="KW-1185">Reference proteome</keyword>
<reference evidence="10 11" key="1">
    <citation type="submission" date="2020-08" db="EMBL/GenBank/DDBJ databases">
        <title>Sequencing the genomes of 1000 actinobacteria strains.</title>
        <authorList>
            <person name="Klenk H.-P."/>
        </authorList>
    </citation>
    <scope>NUCLEOTIDE SEQUENCE [LARGE SCALE GENOMIC DNA]</scope>
    <source>
        <strain evidence="10 11">DSM 43851</strain>
    </source>
</reference>
<dbReference type="PROSITE" id="PS50850">
    <property type="entry name" value="MFS"/>
    <property type="match status" value="1"/>
</dbReference>
<feature type="transmembrane region" description="Helical" evidence="8">
    <location>
        <begin position="109"/>
        <end position="130"/>
    </location>
</feature>
<keyword evidence="4 8" id="KW-0812">Transmembrane</keyword>
<dbReference type="AlphaFoldDB" id="A0A7W9KGX3"/>
<keyword evidence="5 8" id="KW-1133">Transmembrane helix</keyword>
<proteinExistence type="predicted"/>
<comment type="caution">
    <text evidence="10">The sequence shown here is derived from an EMBL/GenBank/DDBJ whole genome shotgun (WGS) entry which is preliminary data.</text>
</comment>
<dbReference type="Gene3D" id="1.20.1250.20">
    <property type="entry name" value="MFS general substrate transporter like domains"/>
    <property type="match status" value="1"/>
</dbReference>
<keyword evidence="2" id="KW-0813">Transport</keyword>
<feature type="transmembrane region" description="Helical" evidence="8">
    <location>
        <begin position="84"/>
        <end position="103"/>
    </location>
</feature>
<evidence type="ECO:0000256" key="7">
    <source>
        <dbReference type="SAM" id="MobiDB-lite"/>
    </source>
</evidence>
<evidence type="ECO:0000256" key="4">
    <source>
        <dbReference type="ARBA" id="ARBA00022692"/>
    </source>
</evidence>
<feature type="domain" description="Major facilitator superfamily (MFS) profile" evidence="9">
    <location>
        <begin position="18"/>
        <end position="507"/>
    </location>
</feature>
<dbReference type="EMBL" id="JACHIR010000001">
    <property type="protein sequence ID" value="MBB5892008.1"/>
    <property type="molecule type" value="Genomic_DNA"/>
</dbReference>
<feature type="transmembrane region" description="Helical" evidence="8">
    <location>
        <begin position="273"/>
        <end position="297"/>
    </location>
</feature>
<feature type="transmembrane region" description="Helical" evidence="8">
    <location>
        <begin position="206"/>
        <end position="225"/>
    </location>
</feature>
<evidence type="ECO:0000256" key="8">
    <source>
        <dbReference type="SAM" id="Phobius"/>
    </source>
</evidence>